<dbReference type="InterPro" id="IPR020108">
    <property type="entry name" value="Spore_coat_CotD"/>
</dbReference>
<evidence type="ECO:0008006" key="4">
    <source>
        <dbReference type="Google" id="ProtNLM"/>
    </source>
</evidence>
<organism evidence="2 3">
    <name type="scientific">Peribacillus simplex</name>
    <dbReference type="NCBI Taxonomy" id="1478"/>
    <lineage>
        <taxon>Bacteria</taxon>
        <taxon>Bacillati</taxon>
        <taxon>Bacillota</taxon>
        <taxon>Bacilli</taxon>
        <taxon>Bacillales</taxon>
        <taxon>Bacillaceae</taxon>
        <taxon>Peribacillus</taxon>
    </lineage>
</organism>
<accession>A0A9W4PB69</accession>
<proteinExistence type="predicted"/>
<comment type="caution">
    <text evidence="2">The sequence shown here is derived from an EMBL/GenBank/DDBJ whole genome shotgun (WGS) entry which is preliminary data.</text>
</comment>
<evidence type="ECO:0000313" key="3">
    <source>
        <dbReference type="Proteomes" id="UP000789326"/>
    </source>
</evidence>
<dbReference type="Proteomes" id="UP000789326">
    <property type="component" value="Unassembled WGS sequence"/>
</dbReference>
<feature type="region of interest" description="Disordered" evidence="1">
    <location>
        <begin position="73"/>
        <end position="102"/>
    </location>
</feature>
<dbReference type="EMBL" id="CAKKMG010000004">
    <property type="protein sequence ID" value="CAH0143762.1"/>
    <property type="molecule type" value="Genomic_DNA"/>
</dbReference>
<gene>
    <name evidence="2" type="ORF">SRABI133_00535</name>
</gene>
<evidence type="ECO:0000256" key="1">
    <source>
        <dbReference type="SAM" id="MobiDB-lite"/>
    </source>
</evidence>
<name>A0A9W4PB69_9BACI</name>
<protein>
    <recommendedName>
        <fullName evidence="4">Inner spore coat protein D</fullName>
    </recommendedName>
</protein>
<dbReference type="AlphaFoldDB" id="A0A9W4PB69"/>
<sequence length="178" mass="18775">MYFRNCGGNKPHVMGAYGNAPGVMGASTGKHPNNVMGASTSKHPNNVMGASTGKNSNVMGAYSPSAVSPAQYGPSAVSPAQYGPSAVSPAQYGPTQTSPSQVAPAQVSPTQQFVNTNVSNTVIPVVHPSHTTNVNKHVNTFKHYFPHTQSVVNECYNQHLICGRPPQNPCCPPRHFGY</sequence>
<dbReference type="RefSeq" id="WP_230300607.1">
    <property type="nucleotide sequence ID" value="NZ_CAKKMG010000004.1"/>
</dbReference>
<reference evidence="2" key="1">
    <citation type="submission" date="2021-11" db="EMBL/GenBank/DDBJ databases">
        <authorList>
            <person name="Bulgarelli D."/>
        </authorList>
    </citation>
    <scope>NUCLEOTIDE SEQUENCE</scope>
    <source>
        <strain evidence="2">Bi133</strain>
    </source>
</reference>
<evidence type="ECO:0000313" key="2">
    <source>
        <dbReference type="EMBL" id="CAH0143762.1"/>
    </source>
</evidence>
<dbReference type="Pfam" id="PF11122">
    <property type="entry name" value="Spore-coat_CotD"/>
    <property type="match status" value="1"/>
</dbReference>
<feature type="compositionally biased region" description="Polar residues" evidence="1">
    <location>
        <begin position="93"/>
        <end position="102"/>
    </location>
</feature>